<dbReference type="InterPro" id="IPR036415">
    <property type="entry name" value="Lamin_tail_dom_sf"/>
</dbReference>
<feature type="region of interest" description="Disordered" evidence="1">
    <location>
        <begin position="155"/>
        <end position="210"/>
    </location>
</feature>
<feature type="domain" description="LTD" evidence="4">
    <location>
        <begin position="14"/>
        <end position="136"/>
    </location>
</feature>
<dbReference type="EMBL" id="LBTU01000019">
    <property type="protein sequence ID" value="KKQ47060.1"/>
    <property type="molecule type" value="Genomic_DNA"/>
</dbReference>
<protein>
    <submittedName>
        <fullName evidence="5">S-layer-like protein array protein</fullName>
    </submittedName>
</protein>
<dbReference type="AlphaFoldDB" id="A0A0G0I7U1"/>
<feature type="transmembrane region" description="Helical" evidence="2">
    <location>
        <begin position="473"/>
        <end position="494"/>
    </location>
</feature>
<name>A0A0G0I7U1_9BACT</name>
<dbReference type="PROSITE" id="PS50093">
    <property type="entry name" value="PKD"/>
    <property type="match status" value="1"/>
</dbReference>
<dbReference type="InterPro" id="IPR035986">
    <property type="entry name" value="PKD_dom_sf"/>
</dbReference>
<gene>
    <name evidence="5" type="ORF">US65_C0019G0011</name>
</gene>
<sequence length="512" mass="56406">MSKIFILFLMLVLFFSRFNLAYAGVVINEIMYDVEGTDTGREWIEVYNDSDAPVDLSAFKFFEADTNHEIVSAEGNEEVGAYDYAIIALDPVKFKINWPNFGGNIFDSSFSLSNEGESLVVKDSNLNIVDEYTYSSTTGAQGDLKSLQKISSVWESATPTPGKENETSSDASIPDGGDDDYSGGNNSGETEENVSSSSSSNTEKKTKATTAQKIKTQITTKLLAYVGVPHLFGGMAFGEKGEQLFRGKYFWNFGDGDFRELKVVNADKFSHTYFYPGDYAVILEYYSDQFIDTPDASQKVVIKTIVPEILISNVGDDKDFFVELLNNTNYEADISQWILFGNGKSFVLPRNTIISSKKKIIISSKVTNFSTLDKDALKLTTHQGNMVFTYVSSTTPAVSAKTSNEKITKAKTPVDRNQISQKKTTFAATEAKTPEVAISVPEKQVSAVTDDINFGGPASVVKSNIIKDNPTRMYILALISTVFIGVSVGTVYLIRRKKTVPKAGDDFKILDE</sequence>
<dbReference type="InterPro" id="IPR001322">
    <property type="entry name" value="Lamin_tail_dom"/>
</dbReference>
<feature type="compositionally biased region" description="Low complexity" evidence="1">
    <location>
        <begin position="182"/>
        <end position="201"/>
    </location>
</feature>
<evidence type="ECO:0000256" key="1">
    <source>
        <dbReference type="SAM" id="MobiDB-lite"/>
    </source>
</evidence>
<evidence type="ECO:0000313" key="5">
    <source>
        <dbReference type="EMBL" id="KKQ47060.1"/>
    </source>
</evidence>
<evidence type="ECO:0000259" key="3">
    <source>
        <dbReference type="PROSITE" id="PS50093"/>
    </source>
</evidence>
<evidence type="ECO:0000313" key="6">
    <source>
        <dbReference type="Proteomes" id="UP000034430"/>
    </source>
</evidence>
<dbReference type="Pfam" id="PF00932">
    <property type="entry name" value="LTD"/>
    <property type="match status" value="1"/>
</dbReference>
<keyword evidence="2" id="KW-1133">Transmembrane helix</keyword>
<proteinExistence type="predicted"/>
<reference evidence="5 6" key="1">
    <citation type="journal article" date="2015" name="Nature">
        <title>rRNA introns, odd ribosomes, and small enigmatic genomes across a large radiation of phyla.</title>
        <authorList>
            <person name="Brown C.T."/>
            <person name="Hug L.A."/>
            <person name="Thomas B.C."/>
            <person name="Sharon I."/>
            <person name="Castelle C.J."/>
            <person name="Singh A."/>
            <person name="Wilkins M.J."/>
            <person name="Williams K.H."/>
            <person name="Banfield J.F."/>
        </authorList>
    </citation>
    <scope>NUCLEOTIDE SEQUENCE [LARGE SCALE GENOMIC DNA]</scope>
</reference>
<dbReference type="Proteomes" id="UP000034430">
    <property type="component" value="Unassembled WGS sequence"/>
</dbReference>
<evidence type="ECO:0000256" key="2">
    <source>
        <dbReference type="SAM" id="Phobius"/>
    </source>
</evidence>
<keyword evidence="2" id="KW-0472">Membrane</keyword>
<dbReference type="Gene3D" id="2.60.40.1260">
    <property type="entry name" value="Lamin Tail domain"/>
    <property type="match status" value="1"/>
</dbReference>
<dbReference type="InterPro" id="IPR000601">
    <property type="entry name" value="PKD_dom"/>
</dbReference>
<evidence type="ECO:0000259" key="4">
    <source>
        <dbReference type="PROSITE" id="PS51841"/>
    </source>
</evidence>
<dbReference type="SUPFAM" id="SSF74853">
    <property type="entry name" value="Lamin A/C globular tail domain"/>
    <property type="match status" value="1"/>
</dbReference>
<dbReference type="SUPFAM" id="SSF49299">
    <property type="entry name" value="PKD domain"/>
    <property type="match status" value="1"/>
</dbReference>
<comment type="caution">
    <text evidence="5">The sequence shown here is derived from an EMBL/GenBank/DDBJ whole genome shotgun (WGS) entry which is preliminary data.</text>
</comment>
<feature type="domain" description="PKD" evidence="3">
    <location>
        <begin position="249"/>
        <end position="283"/>
    </location>
</feature>
<dbReference type="PROSITE" id="PS51841">
    <property type="entry name" value="LTD"/>
    <property type="match status" value="1"/>
</dbReference>
<organism evidence="5 6">
    <name type="scientific">Candidatus Yanofskybacteria bacterium GW2011_GWC2_37_9</name>
    <dbReference type="NCBI Taxonomy" id="1619028"/>
    <lineage>
        <taxon>Bacteria</taxon>
        <taxon>Candidatus Yanofskyibacteriota</taxon>
    </lineage>
</organism>
<accession>A0A0G0I7U1</accession>
<keyword evidence="2" id="KW-0812">Transmembrane</keyword>